<dbReference type="Proteomes" id="UP001164746">
    <property type="component" value="Chromosome 8"/>
</dbReference>
<keyword evidence="2" id="KW-1185">Reference proteome</keyword>
<gene>
    <name evidence="1" type="ORF">MAR_026998</name>
</gene>
<organism evidence="1 2">
    <name type="scientific">Mya arenaria</name>
    <name type="common">Soft-shell clam</name>
    <dbReference type="NCBI Taxonomy" id="6604"/>
    <lineage>
        <taxon>Eukaryota</taxon>
        <taxon>Metazoa</taxon>
        <taxon>Spiralia</taxon>
        <taxon>Lophotrochozoa</taxon>
        <taxon>Mollusca</taxon>
        <taxon>Bivalvia</taxon>
        <taxon>Autobranchia</taxon>
        <taxon>Heteroconchia</taxon>
        <taxon>Euheterodonta</taxon>
        <taxon>Imparidentia</taxon>
        <taxon>Neoheterodontei</taxon>
        <taxon>Myida</taxon>
        <taxon>Myoidea</taxon>
        <taxon>Myidae</taxon>
        <taxon>Mya</taxon>
    </lineage>
</organism>
<accession>A0ABY7EWB1</accession>
<proteinExistence type="predicted"/>
<sequence>MAAPRRLRMALLEHELAQARFQYYLVLAAILEAAERERQRARRRERRWWVREWILRRPLFGQYETLMKEPEAEHAADFKAFLRMEPQMYYELLNRAGPRITKSTTCTGHRPIPGRAPADVFYDGPAMRELGESPVKFSSEVKISPSCHRCSFKQQTPRMSGRCPAGVR</sequence>
<protein>
    <submittedName>
        <fullName evidence="1">Uncharacterized protein</fullName>
    </submittedName>
</protein>
<reference evidence="1" key="1">
    <citation type="submission" date="2022-11" db="EMBL/GenBank/DDBJ databases">
        <title>Centuries of genome instability and evolution in soft-shell clam transmissible cancer (bioRxiv).</title>
        <authorList>
            <person name="Hart S.F.M."/>
            <person name="Yonemitsu M.A."/>
            <person name="Giersch R.M."/>
            <person name="Beal B.F."/>
            <person name="Arriagada G."/>
            <person name="Davis B.W."/>
            <person name="Ostrander E.A."/>
            <person name="Goff S.P."/>
            <person name="Metzger M.J."/>
        </authorList>
    </citation>
    <scope>NUCLEOTIDE SEQUENCE</scope>
    <source>
        <strain evidence="1">MELC-2E11</strain>
        <tissue evidence="1">Siphon/mantle</tissue>
    </source>
</reference>
<evidence type="ECO:0000313" key="1">
    <source>
        <dbReference type="EMBL" id="WAR12818.1"/>
    </source>
</evidence>
<name>A0ABY7EWB1_MYAAR</name>
<dbReference type="EMBL" id="CP111019">
    <property type="protein sequence ID" value="WAR12818.1"/>
    <property type="molecule type" value="Genomic_DNA"/>
</dbReference>
<evidence type="ECO:0000313" key="2">
    <source>
        <dbReference type="Proteomes" id="UP001164746"/>
    </source>
</evidence>